<reference evidence="2" key="1">
    <citation type="submission" date="2014-09" db="EMBL/GenBank/DDBJ databases">
        <authorList>
            <person name="Magalhaes I.L.F."/>
            <person name="Oliveira U."/>
            <person name="Santos F.R."/>
            <person name="Vidigal T.H.D.A."/>
            <person name="Brescovit A.D."/>
            <person name="Santos A.J."/>
        </authorList>
    </citation>
    <scope>NUCLEOTIDE SEQUENCE</scope>
    <source>
        <tissue evidence="2">Shoot tissue taken approximately 20 cm above the soil surface</tissue>
    </source>
</reference>
<organism evidence="2">
    <name type="scientific">Arundo donax</name>
    <name type="common">Giant reed</name>
    <name type="synonym">Donax arundinaceus</name>
    <dbReference type="NCBI Taxonomy" id="35708"/>
    <lineage>
        <taxon>Eukaryota</taxon>
        <taxon>Viridiplantae</taxon>
        <taxon>Streptophyta</taxon>
        <taxon>Embryophyta</taxon>
        <taxon>Tracheophyta</taxon>
        <taxon>Spermatophyta</taxon>
        <taxon>Magnoliopsida</taxon>
        <taxon>Liliopsida</taxon>
        <taxon>Poales</taxon>
        <taxon>Poaceae</taxon>
        <taxon>PACMAD clade</taxon>
        <taxon>Arundinoideae</taxon>
        <taxon>Arundineae</taxon>
        <taxon>Arundo</taxon>
    </lineage>
</organism>
<proteinExistence type="predicted"/>
<reference evidence="2" key="2">
    <citation type="journal article" date="2015" name="Data Brief">
        <title>Shoot transcriptome of the giant reed, Arundo donax.</title>
        <authorList>
            <person name="Barrero R.A."/>
            <person name="Guerrero F.D."/>
            <person name="Moolhuijzen P."/>
            <person name="Goolsby J.A."/>
            <person name="Tidwell J."/>
            <person name="Bellgard S.E."/>
            <person name="Bellgard M.I."/>
        </authorList>
    </citation>
    <scope>NUCLEOTIDE SEQUENCE</scope>
    <source>
        <tissue evidence="2">Shoot tissue taken approximately 20 cm above the soil surface</tissue>
    </source>
</reference>
<feature type="region of interest" description="Disordered" evidence="1">
    <location>
        <begin position="31"/>
        <end position="55"/>
    </location>
</feature>
<protein>
    <submittedName>
        <fullName evidence="2">Uncharacterized protein</fullName>
    </submittedName>
</protein>
<dbReference type="AlphaFoldDB" id="A0A0A9E5N0"/>
<sequence>MNNQGSMYKVQYQQCTVASKNCALALACQTNRASESSQTARRAGSCRSRGPQLQA</sequence>
<feature type="compositionally biased region" description="Polar residues" evidence="1">
    <location>
        <begin position="31"/>
        <end position="40"/>
    </location>
</feature>
<evidence type="ECO:0000313" key="2">
    <source>
        <dbReference type="EMBL" id="JAD91292.1"/>
    </source>
</evidence>
<evidence type="ECO:0000256" key="1">
    <source>
        <dbReference type="SAM" id="MobiDB-lite"/>
    </source>
</evidence>
<dbReference type="EMBL" id="GBRH01206603">
    <property type="protein sequence ID" value="JAD91292.1"/>
    <property type="molecule type" value="Transcribed_RNA"/>
</dbReference>
<accession>A0A0A9E5N0</accession>
<name>A0A0A9E5N0_ARUDO</name>